<feature type="transmembrane region" description="Helical" evidence="1">
    <location>
        <begin position="92"/>
        <end position="108"/>
    </location>
</feature>
<dbReference type="EMBL" id="MIGB01000004">
    <property type="protein sequence ID" value="OSY42805.1"/>
    <property type="molecule type" value="Genomic_DNA"/>
</dbReference>
<comment type="caution">
    <text evidence="2">The sequence shown here is derived from an EMBL/GenBank/DDBJ whole genome shotgun (WGS) entry which is preliminary data.</text>
</comment>
<proteinExistence type="predicted"/>
<organism evidence="2 3">
    <name type="scientific">Pseudonocardia autotrophica</name>
    <name type="common">Amycolata autotrophica</name>
    <name type="synonym">Nocardia autotrophica</name>
    <dbReference type="NCBI Taxonomy" id="2074"/>
    <lineage>
        <taxon>Bacteria</taxon>
        <taxon>Bacillati</taxon>
        <taxon>Actinomycetota</taxon>
        <taxon>Actinomycetes</taxon>
        <taxon>Pseudonocardiales</taxon>
        <taxon>Pseudonocardiaceae</taxon>
        <taxon>Pseudonocardia</taxon>
    </lineage>
</organism>
<keyword evidence="1" id="KW-1133">Transmembrane helix</keyword>
<gene>
    <name evidence="2" type="ORF">BG845_01046</name>
</gene>
<feature type="transmembrane region" description="Helical" evidence="1">
    <location>
        <begin position="12"/>
        <end position="32"/>
    </location>
</feature>
<sequence length="123" mass="13013">MSTTPRPGPDRPLAARVALWSLAALLGAFAAFEMIKHGGWTLPLGLLGVLLPVAAGRFRRPAAVLDHPLPPVLVLAAATFLTGSQAQAAPPFTLGLTWLCCVLVRRALRPRRAPRRRPGASPA</sequence>
<evidence type="ECO:0000313" key="2">
    <source>
        <dbReference type="EMBL" id="OSY42805.1"/>
    </source>
</evidence>
<protein>
    <submittedName>
        <fullName evidence="2">Uncharacterized protein</fullName>
    </submittedName>
</protein>
<evidence type="ECO:0000313" key="3">
    <source>
        <dbReference type="Proteomes" id="UP000194360"/>
    </source>
</evidence>
<keyword evidence="1" id="KW-0812">Transmembrane</keyword>
<dbReference type="Proteomes" id="UP000194360">
    <property type="component" value="Unassembled WGS sequence"/>
</dbReference>
<reference evidence="2 3" key="1">
    <citation type="submission" date="2016-09" db="EMBL/GenBank/DDBJ databases">
        <title>Pseudonocardia autotrophica DSM535, a candidate organism with high potential of specific P450 cytochromes.</title>
        <authorList>
            <person name="Grumaz C."/>
            <person name="Vainshtein Y."/>
            <person name="Kirstahler P."/>
            <person name="Sohn K."/>
        </authorList>
    </citation>
    <scope>NUCLEOTIDE SEQUENCE [LARGE SCALE GENOMIC DNA]</scope>
    <source>
        <strain evidence="2 3">DSM 535</strain>
    </source>
</reference>
<keyword evidence="1" id="KW-0472">Membrane</keyword>
<dbReference type="RefSeq" id="WP_085911368.1">
    <property type="nucleotide sequence ID" value="NZ_AP018920.1"/>
</dbReference>
<dbReference type="AlphaFoldDB" id="A0A1Y2N5R4"/>
<keyword evidence="3" id="KW-1185">Reference proteome</keyword>
<name>A0A1Y2N5R4_PSEAH</name>
<accession>A0A1Y2N5R4</accession>
<dbReference type="STRING" id="2074.BG845_01046"/>
<evidence type="ECO:0000256" key="1">
    <source>
        <dbReference type="SAM" id="Phobius"/>
    </source>
</evidence>